<comment type="caution">
    <text evidence="1">The sequence shown here is derived from an EMBL/GenBank/DDBJ whole genome shotgun (WGS) entry which is preliminary data.</text>
</comment>
<proteinExistence type="predicted"/>
<dbReference type="Proteomes" id="UP000034491">
    <property type="component" value="Unassembled WGS sequence"/>
</dbReference>
<gene>
    <name evidence="1" type="ORF">WH95_15485</name>
</gene>
<dbReference type="EMBL" id="LANI01000023">
    <property type="protein sequence ID" value="KKJ75965.1"/>
    <property type="molecule type" value="Genomic_DNA"/>
</dbReference>
<evidence type="ECO:0000313" key="2">
    <source>
        <dbReference type="Proteomes" id="UP000034491"/>
    </source>
</evidence>
<dbReference type="AlphaFoldDB" id="A0A0M2R7G9"/>
<dbReference type="STRING" id="1549748.WH95_15485"/>
<reference evidence="1 2" key="1">
    <citation type="submission" date="2015-03" db="EMBL/GenBank/DDBJ databases">
        <title>Genome sequence of Kiloniella sp. P1-1, isolated from the gut microflora of Pacific white shrimp, Penaeus vannamei.</title>
        <authorList>
            <person name="Shao Z."/>
            <person name="Wang L."/>
            <person name="Li X."/>
        </authorList>
    </citation>
    <scope>NUCLEOTIDE SEQUENCE [LARGE SCALE GENOMIC DNA]</scope>
    <source>
        <strain evidence="1 2">P1-1</strain>
    </source>
</reference>
<organism evidence="1 2">
    <name type="scientific">Kiloniella litopenaei</name>
    <dbReference type="NCBI Taxonomy" id="1549748"/>
    <lineage>
        <taxon>Bacteria</taxon>
        <taxon>Pseudomonadati</taxon>
        <taxon>Pseudomonadota</taxon>
        <taxon>Alphaproteobacteria</taxon>
        <taxon>Rhodospirillales</taxon>
        <taxon>Kiloniellaceae</taxon>
        <taxon>Kiloniella</taxon>
    </lineage>
</organism>
<name>A0A0M2R7G9_9PROT</name>
<accession>A0A0M2R7G9</accession>
<keyword evidence="2" id="KW-1185">Reference proteome</keyword>
<protein>
    <submittedName>
        <fullName evidence="1">Uncharacterized protein</fullName>
    </submittedName>
</protein>
<sequence>MSPPLEDPLRDGKPWGGRICAIPFFFASLKEPFCESNKTAVFPVTNNLTNLKLVKPIFVTHYLSSFKMDSWGAN</sequence>
<evidence type="ECO:0000313" key="1">
    <source>
        <dbReference type="EMBL" id="KKJ75965.1"/>
    </source>
</evidence>